<evidence type="ECO:0000313" key="2">
    <source>
        <dbReference type="Proteomes" id="UP000539111"/>
    </source>
</evidence>
<sequence length="221" mass="25297">MIASRYRARHGCYGKALSEWKRWSCERPLSWNLSALLRAPFDRSELSDHREGVTLLAQLDDDPIHLSLDSTVQIKQIGKRRDSPERSLWVKAEYGEPALEGWRQESWFASPRKGKPSIRSGDLVVICAQDSHDCYTVVEVTTDPEFQPHDYVDWANTEDPGAHDQWPWISRTKPRLVPSSLVELKLHELGVKGQRLQNGHVRLKFDQFTAGVRALARIASE</sequence>
<comment type="caution">
    <text evidence="1">The sequence shown here is derived from an EMBL/GenBank/DDBJ whole genome shotgun (WGS) entry which is preliminary data.</text>
</comment>
<dbReference type="AlphaFoldDB" id="A0A7Z0ABG8"/>
<dbReference type="RefSeq" id="WP_179425221.1">
    <property type="nucleotide sequence ID" value="NZ_JACBZP010000001.1"/>
</dbReference>
<name>A0A7Z0ABG8_9MICO</name>
<protein>
    <recommendedName>
        <fullName evidence="3">EVE domain-containing protein</fullName>
    </recommendedName>
</protein>
<dbReference type="EMBL" id="JACBZP010000001">
    <property type="protein sequence ID" value="NYI66096.1"/>
    <property type="molecule type" value="Genomic_DNA"/>
</dbReference>
<accession>A0A7Z0ABG8</accession>
<evidence type="ECO:0008006" key="3">
    <source>
        <dbReference type="Google" id="ProtNLM"/>
    </source>
</evidence>
<dbReference type="Proteomes" id="UP000539111">
    <property type="component" value="Unassembled WGS sequence"/>
</dbReference>
<keyword evidence="2" id="KW-1185">Reference proteome</keyword>
<gene>
    <name evidence="1" type="ORF">BJY26_000402</name>
</gene>
<proteinExistence type="predicted"/>
<organism evidence="1 2">
    <name type="scientific">Spelaeicoccus albus</name>
    <dbReference type="NCBI Taxonomy" id="1280376"/>
    <lineage>
        <taxon>Bacteria</taxon>
        <taxon>Bacillati</taxon>
        <taxon>Actinomycetota</taxon>
        <taxon>Actinomycetes</taxon>
        <taxon>Micrococcales</taxon>
        <taxon>Brevibacteriaceae</taxon>
        <taxon>Spelaeicoccus</taxon>
    </lineage>
</organism>
<evidence type="ECO:0000313" key="1">
    <source>
        <dbReference type="EMBL" id="NYI66096.1"/>
    </source>
</evidence>
<reference evidence="1 2" key="1">
    <citation type="submission" date="2020-07" db="EMBL/GenBank/DDBJ databases">
        <title>Sequencing the genomes of 1000 actinobacteria strains.</title>
        <authorList>
            <person name="Klenk H.-P."/>
        </authorList>
    </citation>
    <scope>NUCLEOTIDE SEQUENCE [LARGE SCALE GENOMIC DNA]</scope>
    <source>
        <strain evidence="1 2">DSM 26341</strain>
    </source>
</reference>